<evidence type="ECO:0008006" key="4">
    <source>
        <dbReference type="Google" id="ProtNLM"/>
    </source>
</evidence>
<organism evidence="2 3">
    <name type="scientific">Nocardioides bruguierae</name>
    <dbReference type="NCBI Taxonomy" id="2945102"/>
    <lineage>
        <taxon>Bacteria</taxon>
        <taxon>Bacillati</taxon>
        <taxon>Actinomycetota</taxon>
        <taxon>Actinomycetes</taxon>
        <taxon>Propionibacteriales</taxon>
        <taxon>Nocardioidaceae</taxon>
        <taxon>Nocardioides</taxon>
    </lineage>
</organism>
<evidence type="ECO:0000256" key="1">
    <source>
        <dbReference type="SAM" id="SignalP"/>
    </source>
</evidence>
<dbReference type="RefSeq" id="WP_250828121.1">
    <property type="nucleotide sequence ID" value="NZ_JAMOIL010000023.1"/>
</dbReference>
<accession>A0A9X2D9T3</accession>
<keyword evidence="3" id="KW-1185">Reference proteome</keyword>
<name>A0A9X2D9T3_9ACTN</name>
<feature type="chain" id="PRO_5040821908" description="DUF2690 domain-containing protein" evidence="1">
    <location>
        <begin position="35"/>
        <end position="166"/>
    </location>
</feature>
<comment type="caution">
    <text evidence="2">The sequence shown here is derived from an EMBL/GenBank/DDBJ whole genome shotgun (WGS) entry which is preliminary data.</text>
</comment>
<dbReference type="EMBL" id="JAMOIL010000023">
    <property type="protein sequence ID" value="MCM0621781.1"/>
    <property type="molecule type" value="Genomic_DNA"/>
</dbReference>
<sequence>MFSTILGQARPRHLLAAAFLSPALLFGLSSPASAADFGGNGNPATSCSNAYTVKSAPLVGSRGPTRGKVVGVLQLRWSWTCHGNWSRVVLYGNSGYSDTVNVEQIVESEGRRAGANDWIRPGSSGASSWTPFIRLANSQSTACVQAWASSDFNTLNYHTIGARVCA</sequence>
<keyword evidence="1" id="KW-0732">Signal</keyword>
<gene>
    <name evidence="2" type="ORF">M8330_15940</name>
</gene>
<evidence type="ECO:0000313" key="2">
    <source>
        <dbReference type="EMBL" id="MCM0621781.1"/>
    </source>
</evidence>
<reference evidence="2" key="1">
    <citation type="submission" date="2022-05" db="EMBL/GenBank/DDBJ databases">
        <authorList>
            <person name="Tuo L."/>
        </authorList>
    </citation>
    <scope>NUCLEOTIDE SEQUENCE</scope>
    <source>
        <strain evidence="2">BSK12Z-4</strain>
    </source>
</reference>
<feature type="signal peptide" evidence="1">
    <location>
        <begin position="1"/>
        <end position="34"/>
    </location>
</feature>
<evidence type="ECO:0000313" key="3">
    <source>
        <dbReference type="Proteomes" id="UP001139485"/>
    </source>
</evidence>
<protein>
    <recommendedName>
        <fullName evidence="4">DUF2690 domain-containing protein</fullName>
    </recommendedName>
</protein>
<dbReference type="AlphaFoldDB" id="A0A9X2D9T3"/>
<proteinExistence type="predicted"/>
<dbReference type="Proteomes" id="UP001139485">
    <property type="component" value="Unassembled WGS sequence"/>
</dbReference>